<sequence length="54" mass="6220">GFRTDGGITQCYIALRVLRMIAFVGTNYNAHKSGNTWKIEYDSIKDQEEHVSER</sequence>
<proteinExistence type="predicted"/>
<protein>
    <submittedName>
        <fullName evidence="1">Uncharacterized protein</fullName>
    </submittedName>
</protein>
<accession>A0A382YF56</accession>
<name>A0A382YF56_9ZZZZ</name>
<dbReference type="EMBL" id="UINC01175048">
    <property type="protein sequence ID" value="SVD81475.1"/>
    <property type="molecule type" value="Genomic_DNA"/>
</dbReference>
<evidence type="ECO:0000313" key="1">
    <source>
        <dbReference type="EMBL" id="SVD81475.1"/>
    </source>
</evidence>
<gene>
    <name evidence="1" type="ORF">METZ01_LOCUS434329</name>
</gene>
<dbReference type="AlphaFoldDB" id="A0A382YF56"/>
<feature type="non-terminal residue" evidence="1">
    <location>
        <position position="1"/>
    </location>
</feature>
<organism evidence="1">
    <name type="scientific">marine metagenome</name>
    <dbReference type="NCBI Taxonomy" id="408172"/>
    <lineage>
        <taxon>unclassified sequences</taxon>
        <taxon>metagenomes</taxon>
        <taxon>ecological metagenomes</taxon>
    </lineage>
</organism>
<reference evidence="1" key="1">
    <citation type="submission" date="2018-05" db="EMBL/GenBank/DDBJ databases">
        <authorList>
            <person name="Lanie J.A."/>
            <person name="Ng W.-L."/>
            <person name="Kazmierczak K.M."/>
            <person name="Andrzejewski T.M."/>
            <person name="Davidsen T.M."/>
            <person name="Wayne K.J."/>
            <person name="Tettelin H."/>
            <person name="Glass J.I."/>
            <person name="Rusch D."/>
            <person name="Podicherti R."/>
            <person name="Tsui H.-C.T."/>
            <person name="Winkler M.E."/>
        </authorList>
    </citation>
    <scope>NUCLEOTIDE SEQUENCE</scope>
</reference>